<evidence type="ECO:0000256" key="8">
    <source>
        <dbReference type="ARBA" id="ARBA00022741"/>
    </source>
</evidence>
<dbReference type="InterPro" id="IPR050482">
    <property type="entry name" value="Sensor_HK_TwoCompSys"/>
</dbReference>
<dbReference type="Gene3D" id="3.30.565.10">
    <property type="entry name" value="Histidine kinase-like ATPase, C-terminal domain"/>
    <property type="match status" value="1"/>
</dbReference>
<dbReference type="SUPFAM" id="SSF158472">
    <property type="entry name" value="HAMP domain-like"/>
    <property type="match status" value="1"/>
</dbReference>
<evidence type="ECO:0000256" key="5">
    <source>
        <dbReference type="ARBA" id="ARBA00022553"/>
    </source>
</evidence>
<evidence type="ECO:0000256" key="13">
    <source>
        <dbReference type="ARBA" id="ARBA00023136"/>
    </source>
</evidence>
<keyword evidence="11 15" id="KW-1133">Transmembrane helix</keyword>
<dbReference type="InterPro" id="IPR016380">
    <property type="entry name" value="Sig_transdc_His_kin_NarX/NarQ"/>
</dbReference>
<keyword evidence="8 14" id="KW-0547">Nucleotide-binding</keyword>
<dbReference type="Pfam" id="PF07730">
    <property type="entry name" value="HisKA_3"/>
    <property type="match status" value="1"/>
</dbReference>
<evidence type="ECO:0000313" key="19">
    <source>
        <dbReference type="Proteomes" id="UP001607151"/>
    </source>
</evidence>
<dbReference type="InterPro" id="IPR005467">
    <property type="entry name" value="His_kinase_dom"/>
</dbReference>
<keyword evidence="5" id="KW-0597">Phosphoprotein</keyword>
<dbReference type="InterPro" id="IPR003660">
    <property type="entry name" value="HAMP_dom"/>
</dbReference>
<protein>
    <recommendedName>
        <fullName evidence="14">Sensor protein</fullName>
        <ecNumber evidence="14">2.7.13.3</ecNumber>
    </recommendedName>
</protein>
<evidence type="ECO:0000256" key="14">
    <source>
        <dbReference type="PIRNR" id="PIRNR003167"/>
    </source>
</evidence>
<comment type="subcellular location">
    <subcellularLocation>
        <location evidence="2">Cell inner membrane</location>
        <topology evidence="2">Multi-pass membrane protein</topology>
    </subcellularLocation>
</comment>
<dbReference type="InterPro" id="IPR029095">
    <property type="entry name" value="NarX-like_N"/>
</dbReference>
<dbReference type="SMART" id="SM00387">
    <property type="entry name" value="HATPase_c"/>
    <property type="match status" value="1"/>
</dbReference>
<dbReference type="Pfam" id="PF02518">
    <property type="entry name" value="HATPase_c"/>
    <property type="match status" value="1"/>
</dbReference>
<dbReference type="Gene3D" id="1.20.5.1930">
    <property type="match status" value="1"/>
</dbReference>
<dbReference type="InterPro" id="IPR011712">
    <property type="entry name" value="Sig_transdc_His_kin_sub3_dim/P"/>
</dbReference>
<evidence type="ECO:0000256" key="7">
    <source>
        <dbReference type="ARBA" id="ARBA00022692"/>
    </source>
</evidence>
<dbReference type="NCBIfam" id="NF008184">
    <property type="entry name" value="PRK10935.1"/>
    <property type="match status" value="1"/>
</dbReference>
<dbReference type="PROSITE" id="PS50109">
    <property type="entry name" value="HIS_KIN"/>
    <property type="match status" value="1"/>
</dbReference>
<keyword evidence="9 14" id="KW-0418">Kinase</keyword>
<evidence type="ECO:0000256" key="1">
    <source>
        <dbReference type="ARBA" id="ARBA00000085"/>
    </source>
</evidence>
<dbReference type="EMBL" id="JBIHSN010000003">
    <property type="protein sequence ID" value="MFH0266970.1"/>
    <property type="molecule type" value="Genomic_DNA"/>
</dbReference>
<feature type="transmembrane region" description="Helical" evidence="15">
    <location>
        <begin position="20"/>
        <end position="43"/>
    </location>
</feature>
<dbReference type="CDD" id="cd22899">
    <property type="entry name" value="NarQ_sensor"/>
    <property type="match status" value="1"/>
</dbReference>
<keyword evidence="10 14" id="KW-0067">ATP-binding</keyword>
<organism evidence="18 19">
    <name type="scientific">Vibrio rumoiensis</name>
    <dbReference type="NCBI Taxonomy" id="76258"/>
    <lineage>
        <taxon>Bacteria</taxon>
        <taxon>Pseudomonadati</taxon>
        <taxon>Pseudomonadota</taxon>
        <taxon>Gammaproteobacteria</taxon>
        <taxon>Vibrionales</taxon>
        <taxon>Vibrionaceae</taxon>
        <taxon>Vibrio</taxon>
    </lineage>
</organism>
<keyword evidence="13 14" id="KW-0472">Membrane</keyword>
<feature type="transmembrane region" description="Helical" evidence="15">
    <location>
        <begin position="159"/>
        <end position="182"/>
    </location>
</feature>
<evidence type="ECO:0000256" key="15">
    <source>
        <dbReference type="SAM" id="Phobius"/>
    </source>
</evidence>
<feature type="domain" description="Histidine kinase" evidence="16">
    <location>
        <begin position="377"/>
        <end position="575"/>
    </location>
</feature>
<dbReference type="Gene3D" id="1.20.120.960">
    <property type="entry name" value="Histidine kinase NarX, sensor domain"/>
    <property type="match status" value="1"/>
</dbReference>
<reference evidence="18 19" key="1">
    <citation type="submission" date="2024-10" db="EMBL/GenBank/DDBJ databases">
        <authorList>
            <person name="Yibar A."/>
            <person name="Saticioglu I.B."/>
            <person name="Duman M."/>
            <person name="Ajmi N."/>
            <person name="Gurler F."/>
            <person name="Ay H."/>
            <person name="Onuk E."/>
            <person name="Guler S."/>
            <person name="Romalde J.L."/>
        </authorList>
    </citation>
    <scope>NUCLEOTIDE SEQUENCE [LARGE SCALE GENOMIC DNA]</scope>
    <source>
        <strain evidence="18 19">14-MA-B</strain>
    </source>
</reference>
<evidence type="ECO:0000259" key="17">
    <source>
        <dbReference type="PROSITE" id="PS50885"/>
    </source>
</evidence>
<dbReference type="RefSeq" id="WP_394608546.1">
    <property type="nucleotide sequence ID" value="NZ_JBIHSJ010000004.1"/>
</dbReference>
<comment type="catalytic activity">
    <reaction evidence="1 14">
        <text>ATP + protein L-histidine = ADP + protein N-phospho-L-histidine.</text>
        <dbReference type="EC" id="2.7.13.3"/>
    </reaction>
</comment>
<dbReference type="CDD" id="cd16917">
    <property type="entry name" value="HATPase_UhpB-NarQ-NarX-like"/>
    <property type="match status" value="1"/>
</dbReference>
<accession>A0ABW7J114</accession>
<dbReference type="PANTHER" id="PTHR24421">
    <property type="entry name" value="NITRATE/NITRITE SENSOR PROTEIN NARX-RELATED"/>
    <property type="match status" value="1"/>
</dbReference>
<dbReference type="EC" id="2.7.13.3" evidence="14"/>
<keyword evidence="12 14" id="KW-0902">Two-component regulatory system</keyword>
<evidence type="ECO:0000256" key="9">
    <source>
        <dbReference type="ARBA" id="ARBA00022777"/>
    </source>
</evidence>
<dbReference type="Gene3D" id="6.10.340.10">
    <property type="match status" value="1"/>
</dbReference>
<dbReference type="InterPro" id="IPR036890">
    <property type="entry name" value="HATPase_C_sf"/>
</dbReference>
<keyword evidence="4 14" id="KW-0997">Cell inner membrane</keyword>
<dbReference type="InterPro" id="IPR042295">
    <property type="entry name" value="NarX-like_N_sf"/>
</dbReference>
<evidence type="ECO:0000256" key="12">
    <source>
        <dbReference type="ARBA" id="ARBA00023012"/>
    </source>
</evidence>
<dbReference type="Proteomes" id="UP001607151">
    <property type="component" value="Unassembled WGS sequence"/>
</dbReference>
<dbReference type="GO" id="GO:0004673">
    <property type="term" value="F:protein histidine kinase activity"/>
    <property type="evidence" value="ECO:0007669"/>
    <property type="project" value="UniProtKB-EC"/>
</dbReference>
<evidence type="ECO:0000256" key="6">
    <source>
        <dbReference type="ARBA" id="ARBA00022679"/>
    </source>
</evidence>
<evidence type="ECO:0000313" key="18">
    <source>
        <dbReference type="EMBL" id="MFH0266970.1"/>
    </source>
</evidence>
<comment type="caution">
    <text evidence="18">The sequence shown here is derived from an EMBL/GenBank/DDBJ whole genome shotgun (WGS) entry which is preliminary data.</text>
</comment>
<evidence type="ECO:0000256" key="3">
    <source>
        <dbReference type="ARBA" id="ARBA00022475"/>
    </source>
</evidence>
<keyword evidence="6 14" id="KW-0808">Transferase</keyword>
<dbReference type="PIRSF" id="PIRSF003167">
    <property type="entry name" value="STHK_NarX/NarQ"/>
    <property type="match status" value="1"/>
</dbReference>
<dbReference type="Pfam" id="PF13675">
    <property type="entry name" value="PilJ"/>
    <property type="match status" value="1"/>
</dbReference>
<evidence type="ECO:0000256" key="4">
    <source>
        <dbReference type="ARBA" id="ARBA00022519"/>
    </source>
</evidence>
<feature type="domain" description="HAMP" evidence="17">
    <location>
        <begin position="184"/>
        <end position="236"/>
    </location>
</feature>
<sequence length="575" mass="64640">MNVAHNSGHYLTPKKPIASTIAKGLTSILILAVVAIFVAMFTITYSLKDAEVINVAGSLRMQSYRLAYDIQSQSSQLPNHIQNLDESLNSATMKTLNMAIVPTTIQLQYQNILQRWQLLSSEIRSGNNVDYLNQVEGLVAELDQFVLNLQRFSENKLRAFALSGALCLFLIFVITVLIVRFARNKVVKPLEQLVIASQEIQAKNFDIKLDINSQTELDVLGQCYQSMAQELALLYHGLELAVDEKTQELQQANDALKTLYDCSEALSSSRLSIPDFQTVLDSFEKIDGIEACRLSIDEKEGGQIELVAGNRNPNQEWNCIQLEEHDMSLGKLEWQQTSNKADNLVMESLGHIVARALYFGHNQKQTEQLILMQERATIARELHDSLAQSLSYLKIQVTLLKRNLNQELCAKRCDVATSIIKDVDEVLAQAYTQLRELLSTFRLQIEEAHFGEALKQLLEPLKSQTQAQLVVDNQLLSIDLDAQQQVHLLQFIREAVLNSIKHSAANKIHVDCHHSRGMIKVAIEDDGIGFDVNKPKLNHYGLSIMQERASRLEADCFIESTPGLGSKIRLEMTLA</sequence>
<dbReference type="SUPFAM" id="SSF55874">
    <property type="entry name" value="ATPase domain of HSP90 chaperone/DNA topoisomerase II/histidine kinase"/>
    <property type="match status" value="1"/>
</dbReference>
<dbReference type="CDD" id="cd06225">
    <property type="entry name" value="HAMP"/>
    <property type="match status" value="1"/>
</dbReference>
<dbReference type="PANTHER" id="PTHR24421:SF10">
    <property type="entry name" value="NITRATE_NITRITE SENSOR PROTEIN NARQ"/>
    <property type="match status" value="1"/>
</dbReference>
<evidence type="ECO:0000256" key="2">
    <source>
        <dbReference type="ARBA" id="ARBA00004429"/>
    </source>
</evidence>
<evidence type="ECO:0000256" key="11">
    <source>
        <dbReference type="ARBA" id="ARBA00022989"/>
    </source>
</evidence>
<proteinExistence type="predicted"/>
<evidence type="ECO:0000259" key="16">
    <source>
        <dbReference type="PROSITE" id="PS50109"/>
    </source>
</evidence>
<keyword evidence="19" id="KW-1185">Reference proteome</keyword>
<keyword evidence="3 14" id="KW-1003">Cell membrane</keyword>
<dbReference type="InterPro" id="IPR003594">
    <property type="entry name" value="HATPase_dom"/>
</dbReference>
<name>A0ABW7J114_9VIBR</name>
<dbReference type="SMART" id="SM00304">
    <property type="entry name" value="HAMP"/>
    <property type="match status" value="1"/>
</dbReference>
<gene>
    <name evidence="18" type="primary">narQ</name>
    <name evidence="18" type="ORF">ACGRQ9_16120</name>
</gene>
<evidence type="ECO:0000256" key="10">
    <source>
        <dbReference type="ARBA" id="ARBA00022840"/>
    </source>
</evidence>
<dbReference type="Pfam" id="PF00672">
    <property type="entry name" value="HAMP"/>
    <property type="match status" value="1"/>
</dbReference>
<dbReference type="PROSITE" id="PS50885">
    <property type="entry name" value="HAMP"/>
    <property type="match status" value="1"/>
</dbReference>
<keyword evidence="7 15" id="KW-0812">Transmembrane</keyword>